<evidence type="ECO:0000313" key="3">
    <source>
        <dbReference type="Proteomes" id="UP000812013"/>
    </source>
</evidence>
<keyword evidence="1" id="KW-0732">Signal</keyword>
<dbReference type="Pfam" id="PF03995">
    <property type="entry name" value="Inhibitor_I36"/>
    <property type="match status" value="1"/>
</dbReference>
<comment type="caution">
    <text evidence="2">The sequence shown here is derived from an EMBL/GenBank/DDBJ whole genome shotgun (WGS) entry which is preliminary data.</text>
</comment>
<sequence length="116" mass="12638">MKLRSLAFAAAVSLAALLLPAPSSSAAAAIPSCPGGSICFYSGKDYGGQSWEWTSRSGYRDMPNYLHDKVSSFVASTDACFYNWQPKERRTVFNGDHRRDYRGDFGGRIDAVAANC</sequence>
<feature type="chain" id="PRO_5045600520" description="Peptidase inhibitor family I36" evidence="1">
    <location>
        <begin position="29"/>
        <end position="116"/>
    </location>
</feature>
<dbReference type="EMBL" id="WTFF01000362">
    <property type="protein sequence ID" value="MBW5486242.1"/>
    <property type="molecule type" value="Genomic_DNA"/>
</dbReference>
<evidence type="ECO:0000256" key="1">
    <source>
        <dbReference type="SAM" id="SignalP"/>
    </source>
</evidence>
<evidence type="ECO:0000313" key="2">
    <source>
        <dbReference type="EMBL" id="MBW5486242.1"/>
    </source>
</evidence>
<dbReference type="Proteomes" id="UP000812013">
    <property type="component" value="Unassembled WGS sequence"/>
</dbReference>
<dbReference type="Gene3D" id="2.60.20.10">
    <property type="entry name" value="Crystallins"/>
    <property type="match status" value="1"/>
</dbReference>
<organism evidence="2 3">
    <name type="scientific">Streptomyces bambusae</name>
    <dbReference type="NCBI Taxonomy" id="1550616"/>
    <lineage>
        <taxon>Bacteria</taxon>
        <taxon>Bacillati</taxon>
        <taxon>Actinomycetota</taxon>
        <taxon>Actinomycetes</taxon>
        <taxon>Kitasatosporales</taxon>
        <taxon>Streptomycetaceae</taxon>
        <taxon>Streptomyces</taxon>
    </lineage>
</organism>
<gene>
    <name evidence="2" type="ORF">GPJ59_31350</name>
</gene>
<feature type="signal peptide" evidence="1">
    <location>
        <begin position="1"/>
        <end position="28"/>
    </location>
</feature>
<evidence type="ECO:0008006" key="4">
    <source>
        <dbReference type="Google" id="ProtNLM"/>
    </source>
</evidence>
<keyword evidence="3" id="KW-1185">Reference proteome</keyword>
<name>A0ABS6ZEP7_9ACTN</name>
<protein>
    <recommendedName>
        <fullName evidence="4">Peptidase inhibitor family I36</fullName>
    </recommendedName>
</protein>
<proteinExistence type="predicted"/>
<dbReference type="RefSeq" id="WP_219671318.1">
    <property type="nucleotide sequence ID" value="NZ_WTFF01000362.1"/>
</dbReference>
<accession>A0ABS6ZEP7</accession>
<reference evidence="2 3" key="1">
    <citation type="submission" date="2019-12" db="EMBL/GenBank/DDBJ databases">
        <title>Genome sequence of Streptomyces bambusae.</title>
        <authorList>
            <person name="Bansal K."/>
            <person name="Choksket S."/>
            <person name="Korpole S."/>
            <person name="Patil P.B."/>
        </authorList>
    </citation>
    <scope>NUCLEOTIDE SEQUENCE [LARGE SCALE GENOMIC DNA]</scope>
    <source>
        <strain evidence="2 3">SK60</strain>
    </source>
</reference>